<evidence type="ECO:0000256" key="1">
    <source>
        <dbReference type="ARBA" id="ARBA00023015"/>
    </source>
</evidence>
<evidence type="ECO:0000256" key="4">
    <source>
        <dbReference type="SAM" id="MobiDB-lite"/>
    </source>
</evidence>
<dbReference type="SUPFAM" id="SSF46689">
    <property type="entry name" value="Homeodomain-like"/>
    <property type="match status" value="1"/>
</dbReference>
<reference evidence="5 6" key="1">
    <citation type="submission" date="2021-05" db="EMBL/GenBank/DDBJ databases">
        <title>Direct Submission.</title>
        <authorList>
            <person name="Li K."/>
            <person name="Gao J."/>
        </authorList>
    </citation>
    <scope>NUCLEOTIDE SEQUENCE [LARGE SCALE GENOMIC DNA]</scope>
    <source>
        <strain evidence="5 6">Mg02</strain>
    </source>
</reference>
<gene>
    <name evidence="5" type="ORF">KGD84_06615</name>
</gene>
<dbReference type="InterPro" id="IPR036271">
    <property type="entry name" value="Tet_transcr_reg_TetR-rel_C_sf"/>
</dbReference>
<dbReference type="RefSeq" id="WP_220559373.1">
    <property type="nucleotide sequence ID" value="NZ_CP074133.1"/>
</dbReference>
<dbReference type="Proteomes" id="UP000676079">
    <property type="component" value="Chromosome"/>
</dbReference>
<keyword evidence="1" id="KW-0805">Transcription regulation</keyword>
<dbReference type="SUPFAM" id="SSF48498">
    <property type="entry name" value="Tetracyclin repressor-like, C-terminal domain"/>
    <property type="match status" value="1"/>
</dbReference>
<name>A0ABX8BPI8_9ACTN</name>
<evidence type="ECO:0000313" key="6">
    <source>
        <dbReference type="Proteomes" id="UP000676079"/>
    </source>
</evidence>
<evidence type="ECO:0000313" key="5">
    <source>
        <dbReference type="EMBL" id="QUX23994.1"/>
    </source>
</evidence>
<keyword evidence="3" id="KW-0804">Transcription</keyword>
<organism evidence="5 6">
    <name type="scientific">Nocardiopsis changdeensis</name>
    <dbReference type="NCBI Taxonomy" id="2831969"/>
    <lineage>
        <taxon>Bacteria</taxon>
        <taxon>Bacillati</taxon>
        <taxon>Actinomycetota</taxon>
        <taxon>Actinomycetes</taxon>
        <taxon>Streptosporangiales</taxon>
        <taxon>Nocardiopsidaceae</taxon>
        <taxon>Nocardiopsis</taxon>
    </lineage>
</organism>
<proteinExistence type="predicted"/>
<dbReference type="Gene3D" id="1.10.357.10">
    <property type="entry name" value="Tetracycline Repressor, domain 2"/>
    <property type="match status" value="1"/>
</dbReference>
<evidence type="ECO:0000256" key="3">
    <source>
        <dbReference type="ARBA" id="ARBA00023163"/>
    </source>
</evidence>
<feature type="region of interest" description="Disordered" evidence="4">
    <location>
        <begin position="155"/>
        <end position="174"/>
    </location>
</feature>
<dbReference type="PANTHER" id="PTHR30055:SF151">
    <property type="entry name" value="TRANSCRIPTIONAL REGULATORY PROTEIN"/>
    <property type="match status" value="1"/>
</dbReference>
<keyword evidence="2" id="KW-0238">DNA-binding</keyword>
<dbReference type="PANTHER" id="PTHR30055">
    <property type="entry name" value="HTH-TYPE TRANSCRIPTIONAL REGULATOR RUTR"/>
    <property type="match status" value="1"/>
</dbReference>
<accession>A0ABX8BPI8</accession>
<protein>
    <submittedName>
        <fullName evidence="5">TetR/AcrR family transcriptional regulator</fullName>
    </submittedName>
</protein>
<dbReference type="InterPro" id="IPR009057">
    <property type="entry name" value="Homeodomain-like_sf"/>
</dbReference>
<keyword evidence="6" id="KW-1185">Reference proteome</keyword>
<sequence>MGRPRTPLLSPERITQAALEIVREQGDFTVAGLAAHLGVRVSSLYNHVRSKSEIIQAIRRDRLLPALERLRDEPDPRRLLELLVLDYYDFLSRVPQLVPLLVSEPIRQPEMIAYYDLIARSIARMGVPEDEVMPALGLLEGYVLGAAVDLGSKPFDPRDTGGAPHLGAALSHRDADDPRRLRSFEAGLAIALRGLAAGVP</sequence>
<dbReference type="EMBL" id="CP074133">
    <property type="protein sequence ID" value="QUX23994.1"/>
    <property type="molecule type" value="Genomic_DNA"/>
</dbReference>
<dbReference type="InterPro" id="IPR050109">
    <property type="entry name" value="HTH-type_TetR-like_transc_reg"/>
</dbReference>
<evidence type="ECO:0000256" key="2">
    <source>
        <dbReference type="ARBA" id="ARBA00023125"/>
    </source>
</evidence>